<keyword evidence="5" id="KW-1185">Reference proteome</keyword>
<protein>
    <recommendedName>
        <fullName evidence="6">ESPR domain-containing protein</fullName>
    </recommendedName>
</protein>
<reference evidence="4 5" key="1">
    <citation type="submission" date="2013-02" db="EMBL/GenBank/DDBJ databases">
        <title>The Genome Sequence of Acinetobacter beijerinckii CIP 110307.</title>
        <authorList>
            <consortium name="The Broad Institute Genome Sequencing Platform"/>
            <consortium name="The Broad Institute Genome Sequencing Center for Infectious Disease"/>
            <person name="Cerqueira G."/>
            <person name="Feldgarden M."/>
            <person name="Courvalin P."/>
            <person name="Perichon B."/>
            <person name="Grillot-Courvalin C."/>
            <person name="Clermont D."/>
            <person name="Rocha E."/>
            <person name="Yoon E.-J."/>
            <person name="Nemec A."/>
            <person name="Walker B."/>
            <person name="Young S.K."/>
            <person name="Zeng Q."/>
            <person name="Gargeya S."/>
            <person name="Fitzgerald M."/>
            <person name="Haas B."/>
            <person name="Abouelleil A."/>
            <person name="Alvarado L."/>
            <person name="Arachchi H.M."/>
            <person name="Berlin A.M."/>
            <person name="Chapman S.B."/>
            <person name="Dewar J."/>
            <person name="Goldberg J."/>
            <person name="Griggs A."/>
            <person name="Gujja S."/>
            <person name="Hansen M."/>
            <person name="Howarth C."/>
            <person name="Imamovic A."/>
            <person name="Larimer J."/>
            <person name="McCowan C."/>
            <person name="Murphy C."/>
            <person name="Neiman D."/>
            <person name="Pearson M."/>
            <person name="Priest M."/>
            <person name="Roberts A."/>
            <person name="Saif S."/>
            <person name="Shea T."/>
            <person name="Sisk P."/>
            <person name="Sykes S."/>
            <person name="Wortman J."/>
            <person name="Nusbaum C."/>
            <person name="Birren B."/>
        </authorList>
    </citation>
    <scope>NUCLEOTIDE SEQUENCE [LARGE SCALE GENOMIC DNA]</scope>
    <source>
        <strain evidence="4 5">CIP 110307</strain>
    </source>
</reference>
<feature type="domain" description="Trimeric autotransporter adhesin YadA-like stalk" evidence="2">
    <location>
        <begin position="167"/>
        <end position="200"/>
    </location>
</feature>
<dbReference type="eggNOG" id="COG5295">
    <property type="taxonomic scope" value="Bacteria"/>
</dbReference>
<dbReference type="Pfam" id="PF01391">
    <property type="entry name" value="Collagen"/>
    <property type="match status" value="1"/>
</dbReference>
<organism evidence="4 5">
    <name type="scientific">Acinetobacter beijerinckii CIP 110307</name>
    <dbReference type="NCBI Taxonomy" id="1217648"/>
    <lineage>
        <taxon>Bacteria</taxon>
        <taxon>Pseudomonadati</taxon>
        <taxon>Pseudomonadota</taxon>
        <taxon>Gammaproteobacteria</taxon>
        <taxon>Moraxellales</taxon>
        <taxon>Moraxellaceae</taxon>
        <taxon>Acinetobacter</taxon>
    </lineage>
</organism>
<evidence type="ECO:0000313" key="5">
    <source>
        <dbReference type="Proteomes" id="UP000017670"/>
    </source>
</evidence>
<dbReference type="Pfam" id="PF05662">
    <property type="entry name" value="YadA_stalk"/>
    <property type="match status" value="1"/>
</dbReference>
<proteinExistence type="predicted"/>
<dbReference type="GeneID" id="51929791"/>
<evidence type="ECO:0000313" key="4">
    <source>
        <dbReference type="EMBL" id="ENW08100.1"/>
    </source>
</evidence>
<feature type="compositionally biased region" description="Low complexity" evidence="1">
    <location>
        <begin position="323"/>
        <end position="332"/>
    </location>
</feature>
<dbReference type="EMBL" id="APQL01000003">
    <property type="protein sequence ID" value="ENW08100.1"/>
    <property type="molecule type" value="Genomic_DNA"/>
</dbReference>
<comment type="caution">
    <text evidence="4">The sequence shown here is derived from an EMBL/GenBank/DDBJ whole genome shotgun (WGS) entry which is preliminary data.</text>
</comment>
<dbReference type="Gene3D" id="6.10.250.2030">
    <property type="match status" value="1"/>
</dbReference>
<name>N9FLC2_9GAMM</name>
<feature type="non-terminal residue" evidence="4">
    <location>
        <position position="355"/>
    </location>
</feature>
<dbReference type="Pfam" id="PF13018">
    <property type="entry name" value="ESPR"/>
    <property type="match status" value="1"/>
</dbReference>
<dbReference type="InterPro" id="IPR008160">
    <property type="entry name" value="Collagen"/>
</dbReference>
<dbReference type="Proteomes" id="UP000017670">
    <property type="component" value="Unassembled WGS sequence"/>
</dbReference>
<dbReference type="eggNOG" id="COG3266">
    <property type="taxonomic scope" value="Bacteria"/>
</dbReference>
<evidence type="ECO:0000256" key="1">
    <source>
        <dbReference type="SAM" id="MobiDB-lite"/>
    </source>
</evidence>
<dbReference type="Gene3D" id="6.10.250.2120">
    <property type="match status" value="1"/>
</dbReference>
<dbReference type="PANTHER" id="PTHR24637:SF417">
    <property type="entry name" value="COL_CUTICLE_N DOMAIN-CONTAINING PROTEIN"/>
    <property type="match status" value="1"/>
</dbReference>
<feature type="region of interest" description="Disordered" evidence="1">
    <location>
        <begin position="282"/>
        <end position="355"/>
    </location>
</feature>
<dbReference type="GO" id="GO:0019867">
    <property type="term" value="C:outer membrane"/>
    <property type="evidence" value="ECO:0007669"/>
    <property type="project" value="InterPro"/>
</dbReference>
<dbReference type="HOGENOM" id="CLU_881371_0_0_6"/>
<gene>
    <name evidence="4" type="ORF">F933_00626</name>
</gene>
<dbReference type="PANTHER" id="PTHR24637">
    <property type="entry name" value="COLLAGEN"/>
    <property type="match status" value="1"/>
</dbReference>
<dbReference type="InterPro" id="IPR008635">
    <property type="entry name" value="Coiled_stalk_dom"/>
</dbReference>
<feature type="compositionally biased region" description="Low complexity" evidence="1">
    <location>
        <begin position="302"/>
        <end position="314"/>
    </location>
</feature>
<evidence type="ECO:0008006" key="6">
    <source>
        <dbReference type="Google" id="ProtNLM"/>
    </source>
</evidence>
<dbReference type="InterPro" id="IPR024973">
    <property type="entry name" value="ESPR"/>
</dbReference>
<dbReference type="RefSeq" id="WP_005058433.1">
    <property type="nucleotide sequence ID" value="NZ_KB849764.1"/>
</dbReference>
<feature type="domain" description="ESPR" evidence="3">
    <location>
        <begin position="1"/>
        <end position="31"/>
    </location>
</feature>
<accession>N9FLC2</accession>
<dbReference type="AlphaFoldDB" id="N9FLC2"/>
<evidence type="ECO:0000259" key="3">
    <source>
        <dbReference type="Pfam" id="PF13018"/>
    </source>
</evidence>
<evidence type="ECO:0000259" key="2">
    <source>
        <dbReference type="Pfam" id="PF05662"/>
    </source>
</evidence>
<sequence>MNRIFKKIWSRSLGCVVVVSENAKSEVKTNKTGGIVETNTIFNEFGFLNTQNKLRLKPLVIALGLSIISLTTQQVFAEQVITCGAKDSNTNPGIAATTHGNTIVSQQYWGAINCYNNAPISDSKIANDDFDVTINADTLKVGAGGITSKGSLSGSAGNGTISFNNNKITNLANGTSANDAVNFGQLNSLANVFGGGAGFSGGIFTGPTYTIQGSNYTNIGSAFTAVNTKLTNLQSQIDALPTGGGADGKSAYELAVDGGYLGSQTQWLASLKGDKGDKGDIGATGATGAQGGQGDKGDKGDVGATGATGAQGVQGDKGDKGDVGATGAQGVQGDKGDKGDVGATGAQGVQGDKGD</sequence>